<feature type="transmembrane region" description="Helical" evidence="9">
    <location>
        <begin position="25"/>
        <end position="45"/>
    </location>
</feature>
<evidence type="ECO:0000256" key="5">
    <source>
        <dbReference type="ARBA" id="ARBA00022679"/>
    </source>
</evidence>
<dbReference type="KEGG" id="clt:CM240_3143"/>
<evidence type="ECO:0000256" key="4">
    <source>
        <dbReference type="ARBA" id="ARBA00022553"/>
    </source>
</evidence>
<dbReference type="PATRIC" id="fig|1216932.3.peg.3111"/>
<dbReference type="Pfam" id="PF02518">
    <property type="entry name" value="HATPase_c"/>
    <property type="match status" value="1"/>
</dbReference>
<keyword evidence="4" id="KW-0597">Phosphoprotein</keyword>
<dbReference type="Proteomes" id="UP000019426">
    <property type="component" value="Chromosome M2/40_rep2"/>
</dbReference>
<dbReference type="PANTHER" id="PTHR45453">
    <property type="entry name" value="PHOSPHATE REGULON SENSOR PROTEIN PHOR"/>
    <property type="match status" value="1"/>
</dbReference>
<name>W6SKA2_9CLOT</name>
<dbReference type="GO" id="GO:0000155">
    <property type="term" value="F:phosphorelay sensor kinase activity"/>
    <property type="evidence" value="ECO:0007669"/>
    <property type="project" value="InterPro"/>
</dbReference>
<organism evidence="11 12">
    <name type="scientific">Clostridium bornimense</name>
    <dbReference type="NCBI Taxonomy" id="1216932"/>
    <lineage>
        <taxon>Bacteria</taxon>
        <taxon>Bacillati</taxon>
        <taxon>Bacillota</taxon>
        <taxon>Clostridia</taxon>
        <taxon>Eubacteriales</taxon>
        <taxon>Clostridiaceae</taxon>
        <taxon>Clostridium</taxon>
    </lineage>
</organism>
<dbReference type="PANTHER" id="PTHR45453:SF1">
    <property type="entry name" value="PHOSPHATE REGULON SENSOR PROTEIN PHOR"/>
    <property type="match status" value="1"/>
</dbReference>
<evidence type="ECO:0000256" key="2">
    <source>
        <dbReference type="ARBA" id="ARBA00004370"/>
    </source>
</evidence>
<dbReference type="OrthoDB" id="9786919at2"/>
<evidence type="ECO:0000313" key="12">
    <source>
        <dbReference type="Proteomes" id="UP000019426"/>
    </source>
</evidence>
<dbReference type="SMART" id="SM00388">
    <property type="entry name" value="HisKA"/>
    <property type="match status" value="1"/>
</dbReference>
<proteinExistence type="predicted"/>
<dbReference type="InterPro" id="IPR004358">
    <property type="entry name" value="Sig_transdc_His_kin-like_C"/>
</dbReference>
<dbReference type="SUPFAM" id="SSF47384">
    <property type="entry name" value="Homodimeric domain of signal transducing histidine kinase"/>
    <property type="match status" value="1"/>
</dbReference>
<reference evidence="11 12" key="1">
    <citation type="submission" date="2013-11" db="EMBL/GenBank/DDBJ databases">
        <title>Complete genome sequence of Clostridum sp. M2/40.</title>
        <authorList>
            <person name="Wibberg D."/>
            <person name="Puehler A."/>
            <person name="Schlueter A."/>
        </authorList>
    </citation>
    <scope>NUCLEOTIDE SEQUENCE [LARGE SCALE GENOMIC DNA]</scope>
    <source>
        <strain evidence="12">M2/40</strain>
    </source>
</reference>
<dbReference type="PROSITE" id="PS50109">
    <property type="entry name" value="HIS_KIN"/>
    <property type="match status" value="1"/>
</dbReference>
<dbReference type="AlphaFoldDB" id="W6SKA2"/>
<dbReference type="RefSeq" id="WP_044040401.1">
    <property type="nucleotide sequence ID" value="NZ_HG917869.1"/>
</dbReference>
<dbReference type="PRINTS" id="PR00344">
    <property type="entry name" value="BCTRLSENSOR"/>
</dbReference>
<keyword evidence="12" id="KW-1185">Reference proteome</keyword>
<evidence type="ECO:0000256" key="7">
    <source>
        <dbReference type="ARBA" id="ARBA00023012"/>
    </source>
</evidence>
<dbReference type="FunFam" id="3.30.565.10:FF:000006">
    <property type="entry name" value="Sensor histidine kinase WalK"/>
    <property type="match status" value="1"/>
</dbReference>
<dbReference type="STRING" id="1216932.CM240_3143"/>
<dbReference type="InterPro" id="IPR005467">
    <property type="entry name" value="His_kinase_dom"/>
</dbReference>
<keyword evidence="9" id="KW-1133">Transmembrane helix</keyword>
<dbReference type="SMART" id="SM00387">
    <property type="entry name" value="HATPase_c"/>
    <property type="match status" value="1"/>
</dbReference>
<feature type="domain" description="Histidine kinase" evidence="10">
    <location>
        <begin position="201"/>
        <end position="417"/>
    </location>
</feature>
<protein>
    <recommendedName>
        <fullName evidence="3">histidine kinase</fullName>
        <ecNumber evidence="3">2.7.13.3</ecNumber>
    </recommendedName>
</protein>
<dbReference type="Pfam" id="PF00512">
    <property type="entry name" value="HisKA"/>
    <property type="match status" value="1"/>
</dbReference>
<evidence type="ECO:0000313" key="11">
    <source>
        <dbReference type="EMBL" id="CDM70260.1"/>
    </source>
</evidence>
<keyword evidence="5 11" id="KW-0808">Transferase</keyword>
<comment type="subcellular location">
    <subcellularLocation>
        <location evidence="2">Membrane</location>
    </subcellularLocation>
</comment>
<keyword evidence="7" id="KW-0902">Two-component regulatory system</keyword>
<keyword evidence="9" id="KW-0812">Transmembrane</keyword>
<evidence type="ECO:0000256" key="6">
    <source>
        <dbReference type="ARBA" id="ARBA00022777"/>
    </source>
</evidence>
<dbReference type="GO" id="GO:0005886">
    <property type="term" value="C:plasma membrane"/>
    <property type="evidence" value="ECO:0007669"/>
    <property type="project" value="TreeGrafter"/>
</dbReference>
<dbReference type="EC" id="2.7.13.3" evidence="3"/>
<dbReference type="Gene3D" id="1.10.287.130">
    <property type="match status" value="1"/>
</dbReference>
<dbReference type="FunFam" id="1.10.287.130:FF:000001">
    <property type="entry name" value="Two-component sensor histidine kinase"/>
    <property type="match status" value="1"/>
</dbReference>
<feature type="transmembrane region" description="Helical" evidence="9">
    <location>
        <begin position="98"/>
        <end position="116"/>
    </location>
</feature>
<dbReference type="HOGENOM" id="CLU_000445_89_39_9"/>
<dbReference type="InterPro" id="IPR050351">
    <property type="entry name" value="BphY/WalK/GraS-like"/>
</dbReference>
<evidence type="ECO:0000256" key="9">
    <source>
        <dbReference type="SAM" id="Phobius"/>
    </source>
</evidence>
<comment type="catalytic activity">
    <reaction evidence="1">
        <text>ATP + protein L-histidine = ADP + protein N-phospho-L-histidine.</text>
        <dbReference type="EC" id="2.7.13.3"/>
    </reaction>
</comment>
<dbReference type="InterPro" id="IPR036097">
    <property type="entry name" value="HisK_dim/P_sf"/>
</dbReference>
<evidence type="ECO:0000256" key="1">
    <source>
        <dbReference type="ARBA" id="ARBA00000085"/>
    </source>
</evidence>
<dbReference type="GO" id="GO:0004721">
    <property type="term" value="F:phosphoprotein phosphatase activity"/>
    <property type="evidence" value="ECO:0007669"/>
    <property type="project" value="TreeGrafter"/>
</dbReference>
<dbReference type="InterPro" id="IPR003661">
    <property type="entry name" value="HisK_dim/P_dom"/>
</dbReference>
<accession>W6SKA2</accession>
<dbReference type="CDD" id="cd00082">
    <property type="entry name" value="HisKA"/>
    <property type="match status" value="1"/>
</dbReference>
<dbReference type="GO" id="GO:0016036">
    <property type="term" value="P:cellular response to phosphate starvation"/>
    <property type="evidence" value="ECO:0007669"/>
    <property type="project" value="TreeGrafter"/>
</dbReference>
<keyword evidence="6 11" id="KW-0418">Kinase</keyword>
<evidence type="ECO:0000256" key="3">
    <source>
        <dbReference type="ARBA" id="ARBA00012438"/>
    </source>
</evidence>
<evidence type="ECO:0000256" key="8">
    <source>
        <dbReference type="ARBA" id="ARBA00023136"/>
    </source>
</evidence>
<dbReference type="SUPFAM" id="SSF55874">
    <property type="entry name" value="ATPase domain of HSP90 chaperone/DNA topoisomerase II/histidine kinase"/>
    <property type="match status" value="1"/>
</dbReference>
<gene>
    <name evidence="11" type="ORF">CM240_3143</name>
</gene>
<dbReference type="CDD" id="cd00075">
    <property type="entry name" value="HATPase"/>
    <property type="match status" value="1"/>
</dbReference>
<sequence length="421" mass="48275">MNKENPKKKVTSIAIKLNSSFVRKLFAKFLIIDIFILIVIVGYYLKIQEVNYYGEFISNAERVTDFFPIETATYTVTWDDGKTMVKDISSFLLILKQIFIKIIGFQGILIIYEIIFGTSKIRKKLKPLDDIAETASRLSELAFNEEKVQSLEEAISKISPVVSNEKISTGDSELHGLEVAINNLLDRMRESYRQQARFVSDASHELRTPISVIQGYANMLDRWGKEDEKVLDESINAIKSEAENMKNLVEQLLFLARGANGKTKLSYKKFILNNMIQEVVEESKMIDKNHIYTYENSENIEVYGDEAFLKQTIRILIENAMKYTGKGEVIKLKTGINEKGEPYFAVQDNGIGMEEEEVTHIFERFYRADTVRDRKEGGTGLGLSIAKWIIDNHNGYFSVLSRKDIGTRITVYLPMLSKERE</sequence>
<dbReference type="Gene3D" id="3.30.565.10">
    <property type="entry name" value="Histidine kinase-like ATPase, C-terminal domain"/>
    <property type="match status" value="1"/>
</dbReference>
<evidence type="ECO:0000259" key="10">
    <source>
        <dbReference type="PROSITE" id="PS50109"/>
    </source>
</evidence>
<keyword evidence="8 9" id="KW-0472">Membrane</keyword>
<dbReference type="InterPro" id="IPR036890">
    <property type="entry name" value="HATPase_C_sf"/>
</dbReference>
<dbReference type="InterPro" id="IPR003594">
    <property type="entry name" value="HATPase_dom"/>
</dbReference>
<dbReference type="eggNOG" id="COG5002">
    <property type="taxonomic scope" value="Bacteria"/>
</dbReference>
<dbReference type="EMBL" id="HG917869">
    <property type="protein sequence ID" value="CDM70260.1"/>
    <property type="molecule type" value="Genomic_DNA"/>
</dbReference>